<dbReference type="AlphaFoldDB" id="S3C4L1"/>
<evidence type="ECO:0000256" key="1">
    <source>
        <dbReference type="ARBA" id="ARBA00004141"/>
    </source>
</evidence>
<sequence length="235" mass="23743">MVSRTLAKQRALVLLVLCSSFSLRAHAYSPRDDSTKDAGSAYMLSSGFILDGFAPEVYDKFDPFAGVFGGLPLDLNTGIQMLVDGSLAAAKVADRIAGVVANQAANFLYTIDFDELVARTKRTIEDKSGPMDDRTIYLIGIGVALGILSAGVLTAIVLYVGLPALGFTAGGVAQGSIAAAWQSTLGNVAVGSLFALLQSAGAGGAGAYVVGSISAVVGGLAGAAAGAAFGRQSAM</sequence>
<dbReference type="GO" id="GO:0016020">
    <property type="term" value="C:membrane"/>
    <property type="evidence" value="ECO:0007669"/>
    <property type="project" value="UniProtKB-SubCell"/>
</dbReference>
<keyword evidence="7" id="KW-0732">Signal</keyword>
<dbReference type="EMBL" id="KE148152">
    <property type="protein sequence ID" value="EPE06761.1"/>
    <property type="molecule type" value="Genomic_DNA"/>
</dbReference>
<name>S3C4L1_OPHP1</name>
<feature type="transmembrane region" description="Helical" evidence="6">
    <location>
        <begin position="205"/>
        <end position="229"/>
    </location>
</feature>
<dbReference type="VEuPathDB" id="FungiDB:F503_03188"/>
<feature type="signal peptide" evidence="7">
    <location>
        <begin position="1"/>
        <end position="27"/>
    </location>
</feature>
<organism evidence="8 9">
    <name type="scientific">Ophiostoma piceae (strain UAMH 11346)</name>
    <name type="common">Sap stain fungus</name>
    <dbReference type="NCBI Taxonomy" id="1262450"/>
    <lineage>
        <taxon>Eukaryota</taxon>
        <taxon>Fungi</taxon>
        <taxon>Dikarya</taxon>
        <taxon>Ascomycota</taxon>
        <taxon>Pezizomycotina</taxon>
        <taxon>Sordariomycetes</taxon>
        <taxon>Sordariomycetidae</taxon>
        <taxon>Ophiostomatales</taxon>
        <taxon>Ophiostomataceae</taxon>
        <taxon>Ophiostoma</taxon>
    </lineage>
</organism>
<feature type="transmembrane region" description="Helical" evidence="6">
    <location>
        <begin position="177"/>
        <end position="199"/>
    </location>
</feature>
<feature type="transmembrane region" description="Helical" evidence="6">
    <location>
        <begin position="136"/>
        <end position="165"/>
    </location>
</feature>
<dbReference type="OrthoDB" id="440424at2759"/>
<evidence type="ECO:0000256" key="3">
    <source>
        <dbReference type="ARBA" id="ARBA00022692"/>
    </source>
</evidence>
<dbReference type="Pfam" id="PF06140">
    <property type="entry name" value="Ifi-6-16"/>
    <property type="match status" value="1"/>
</dbReference>
<gene>
    <name evidence="8" type="ORF">F503_03188</name>
</gene>
<dbReference type="PANTHER" id="PTHR16932:SF18">
    <property type="entry name" value="INTERFERON, ALPHA-INDUCIBLE PROTEIN 27-LIKE 2"/>
    <property type="match status" value="1"/>
</dbReference>
<comment type="similarity">
    <text evidence="2">Belongs to the IFI6/IFI27 family.</text>
</comment>
<proteinExistence type="inferred from homology"/>
<evidence type="ECO:0000256" key="7">
    <source>
        <dbReference type="SAM" id="SignalP"/>
    </source>
</evidence>
<keyword evidence="3 6" id="KW-0812">Transmembrane</keyword>
<evidence type="ECO:0000256" key="2">
    <source>
        <dbReference type="ARBA" id="ARBA00007262"/>
    </source>
</evidence>
<dbReference type="InterPro" id="IPR009311">
    <property type="entry name" value="IFI6/IFI27-like"/>
</dbReference>
<reference evidence="8 9" key="1">
    <citation type="journal article" date="2013" name="BMC Genomics">
        <title>The genome and transcriptome of the pine saprophyte Ophiostoma piceae, and a comparison with the bark beetle-associated pine pathogen Grosmannia clavigera.</title>
        <authorList>
            <person name="Haridas S."/>
            <person name="Wang Y."/>
            <person name="Lim L."/>
            <person name="Massoumi Alamouti S."/>
            <person name="Jackman S."/>
            <person name="Docking R."/>
            <person name="Robertson G."/>
            <person name="Birol I."/>
            <person name="Bohlmann J."/>
            <person name="Breuil C."/>
        </authorList>
    </citation>
    <scope>NUCLEOTIDE SEQUENCE [LARGE SCALE GENOMIC DNA]</scope>
    <source>
        <strain evidence="8 9">UAMH 11346</strain>
    </source>
</reference>
<evidence type="ECO:0000313" key="9">
    <source>
        <dbReference type="Proteomes" id="UP000016923"/>
    </source>
</evidence>
<evidence type="ECO:0000256" key="5">
    <source>
        <dbReference type="ARBA" id="ARBA00023136"/>
    </source>
</evidence>
<dbReference type="HOGENOM" id="CLU_1180541_0_0_1"/>
<dbReference type="InterPro" id="IPR038213">
    <property type="entry name" value="IFI6/IFI27-like_sf"/>
</dbReference>
<dbReference type="Proteomes" id="UP000016923">
    <property type="component" value="Unassembled WGS sequence"/>
</dbReference>
<evidence type="ECO:0000256" key="4">
    <source>
        <dbReference type="ARBA" id="ARBA00022989"/>
    </source>
</evidence>
<protein>
    <submittedName>
        <fullName evidence="8">Uncharacterized protein</fullName>
    </submittedName>
</protein>
<keyword evidence="5 6" id="KW-0472">Membrane</keyword>
<accession>S3C4L1</accession>
<dbReference type="eggNOG" id="ENOG502SCCP">
    <property type="taxonomic scope" value="Eukaryota"/>
</dbReference>
<dbReference type="Gene3D" id="6.10.110.10">
    <property type="match status" value="1"/>
</dbReference>
<evidence type="ECO:0000256" key="6">
    <source>
        <dbReference type="SAM" id="Phobius"/>
    </source>
</evidence>
<comment type="subcellular location">
    <subcellularLocation>
        <location evidence="1">Membrane</location>
        <topology evidence="1">Multi-pass membrane protein</topology>
    </subcellularLocation>
</comment>
<evidence type="ECO:0000313" key="8">
    <source>
        <dbReference type="EMBL" id="EPE06761.1"/>
    </source>
</evidence>
<keyword evidence="9" id="KW-1185">Reference proteome</keyword>
<feature type="chain" id="PRO_5004518291" evidence="7">
    <location>
        <begin position="28"/>
        <end position="235"/>
    </location>
</feature>
<dbReference type="PANTHER" id="PTHR16932">
    <property type="entry name" value="INTERFERON ALPHA-INDUCIBLE PROTEIN 27"/>
    <property type="match status" value="1"/>
</dbReference>
<keyword evidence="4 6" id="KW-1133">Transmembrane helix</keyword>